<dbReference type="Proteomes" id="UP000000262">
    <property type="component" value="Chromosome"/>
</dbReference>
<keyword evidence="2" id="KW-1185">Reference proteome</keyword>
<evidence type="ECO:0000313" key="1">
    <source>
        <dbReference type="EMBL" id="ABU81965.1"/>
    </source>
</evidence>
<dbReference type="EMBL" id="CP000816">
    <property type="protein sequence ID" value="ABU81965.1"/>
    <property type="molecule type" value="Genomic_DNA"/>
</dbReference>
<sequence length="294" mass="33140">MWPLEDKRLLVLKDSIAVVVGYEHPPGCYVAYRKYAVGAGPWRGFRRLVKEYSPVSVLKGRRVYDPNFGSEVPLVCADEVVEAPDPLKRFEEVLSAPKDELEYKVLKFSKFLSGRVGLGGSLLLKIHHDLSDVDLLIYSDPVAAWENLKNNETLEPETSWVVNVSRRLGMPISTAKRLYSKALRARFDGTPISFSYVKRSFERYGASAATFVGSFVGELFLDPLDERAFYYPHRRRAGEVVVESYESAFLKVLVECERVKVKGALYVKPDGTKIVRVGIKEVGGYVLPARPCRL</sequence>
<gene>
    <name evidence="1" type="ordered locus">Igni_0783</name>
</gene>
<dbReference type="RefSeq" id="WP_012122929.1">
    <property type="nucleotide sequence ID" value="NC_009776.1"/>
</dbReference>
<protein>
    <recommendedName>
        <fullName evidence="3">Polymerase nucleotidyl transferase domain-containing protein</fullName>
    </recommendedName>
</protein>
<dbReference type="HOGENOM" id="CLU_945298_0_0_2"/>
<dbReference type="eggNOG" id="arCOG01831">
    <property type="taxonomic scope" value="Archaea"/>
</dbReference>
<dbReference type="OrthoDB" id="18771at2157"/>
<evidence type="ECO:0008006" key="3">
    <source>
        <dbReference type="Google" id="ProtNLM"/>
    </source>
</evidence>
<dbReference type="KEGG" id="iho:Igni_0783"/>
<proteinExistence type="predicted"/>
<accession>A8AAL3</accession>
<organism evidence="1 2">
    <name type="scientific">Ignicoccus hospitalis (strain KIN4/I / DSM 18386 / JCM 14125)</name>
    <dbReference type="NCBI Taxonomy" id="453591"/>
    <lineage>
        <taxon>Archaea</taxon>
        <taxon>Thermoproteota</taxon>
        <taxon>Thermoprotei</taxon>
        <taxon>Desulfurococcales</taxon>
        <taxon>Desulfurococcaceae</taxon>
        <taxon>Ignicoccus</taxon>
    </lineage>
</organism>
<evidence type="ECO:0000313" key="2">
    <source>
        <dbReference type="Proteomes" id="UP000000262"/>
    </source>
</evidence>
<dbReference type="GeneID" id="5562253"/>
<dbReference type="AlphaFoldDB" id="A8AAL3"/>
<name>A8AAL3_IGNH4</name>
<reference evidence="1 2" key="1">
    <citation type="journal article" date="2008" name="Genome Biol.">
        <title>A genomic analysis of the archaeal system Ignicoccus hospitalis-Nanoarchaeum equitans.</title>
        <authorList>
            <person name="Podar M."/>
            <person name="Anderson I."/>
            <person name="Makarova K.S."/>
            <person name="Elkins J.G."/>
            <person name="Ivanova N."/>
            <person name="Wall M.A."/>
            <person name="Lykidis A."/>
            <person name="Mavromatis K."/>
            <person name="Sun H."/>
            <person name="Hudson M.E."/>
            <person name="Chen W."/>
            <person name="Deciu C."/>
            <person name="Hutchison D."/>
            <person name="Eads J.R."/>
            <person name="Anderson A."/>
            <person name="Fernandes F."/>
            <person name="Szeto E."/>
            <person name="Lapidus A."/>
            <person name="Kyrpides N.C."/>
            <person name="Saier M.H.Jr."/>
            <person name="Richardson P.M."/>
            <person name="Rachel R."/>
            <person name="Huber H."/>
            <person name="Eisen J.A."/>
            <person name="Koonin E.V."/>
            <person name="Keller M."/>
            <person name="Stetter K.O."/>
        </authorList>
    </citation>
    <scope>NUCLEOTIDE SEQUENCE [LARGE SCALE GENOMIC DNA]</scope>
    <source>
        <strain evidence="2">KIN4/I / DSM 18386 / JCM 14125</strain>
    </source>
</reference>